<dbReference type="SUPFAM" id="SSF51735">
    <property type="entry name" value="NAD(P)-binding Rossmann-fold domains"/>
    <property type="match status" value="1"/>
</dbReference>
<comment type="similarity">
    <text evidence="1 3">Belongs to the short-chain dehydrogenases/reductases (SDR) family.</text>
</comment>
<dbReference type="InterPro" id="IPR036291">
    <property type="entry name" value="NAD(P)-bd_dom_sf"/>
</dbReference>
<dbReference type="Proteomes" id="UP000315636">
    <property type="component" value="Unassembled WGS sequence"/>
</dbReference>
<dbReference type="PRINTS" id="PR00080">
    <property type="entry name" value="SDRFAMILY"/>
</dbReference>
<dbReference type="OrthoDB" id="9793345at2"/>
<reference evidence="4 5" key="1">
    <citation type="submission" date="2017-05" db="EMBL/GenBank/DDBJ databases">
        <authorList>
            <person name="Varghese N."/>
            <person name="Submissions S."/>
        </authorList>
    </citation>
    <scope>NUCLEOTIDE SEQUENCE [LARGE SCALE GENOMIC DNA]</scope>
    <source>
        <strain evidence="4 5">DSM 45474</strain>
    </source>
</reference>
<dbReference type="RefSeq" id="WP_142505909.1">
    <property type="nucleotide sequence ID" value="NZ_FXTI01000007.1"/>
</dbReference>
<evidence type="ECO:0008006" key="6">
    <source>
        <dbReference type="Google" id="ProtNLM"/>
    </source>
</evidence>
<dbReference type="InterPro" id="IPR020904">
    <property type="entry name" value="Sc_DH/Rdtase_CS"/>
</dbReference>
<dbReference type="InterPro" id="IPR002347">
    <property type="entry name" value="SDR_fam"/>
</dbReference>
<dbReference type="PANTHER" id="PTHR44196:SF2">
    <property type="entry name" value="SHORT-CHAIN DEHYDROGENASE-RELATED"/>
    <property type="match status" value="1"/>
</dbReference>
<keyword evidence="2" id="KW-0560">Oxidoreductase</keyword>
<keyword evidence="5" id="KW-1185">Reference proteome</keyword>
<dbReference type="GO" id="GO:0016020">
    <property type="term" value="C:membrane"/>
    <property type="evidence" value="ECO:0007669"/>
    <property type="project" value="TreeGrafter"/>
</dbReference>
<dbReference type="CDD" id="cd05233">
    <property type="entry name" value="SDR_c"/>
    <property type="match status" value="1"/>
</dbReference>
<accession>A0A521E0V2</accession>
<evidence type="ECO:0000256" key="3">
    <source>
        <dbReference type="RuleBase" id="RU000363"/>
    </source>
</evidence>
<proteinExistence type="inferred from homology"/>
<dbReference type="Gene3D" id="3.40.50.720">
    <property type="entry name" value="NAD(P)-binding Rossmann-like Domain"/>
    <property type="match status" value="1"/>
</dbReference>
<dbReference type="AlphaFoldDB" id="A0A521E0V2"/>
<dbReference type="GO" id="GO:0016491">
    <property type="term" value="F:oxidoreductase activity"/>
    <property type="evidence" value="ECO:0007669"/>
    <property type="project" value="UniProtKB-KW"/>
</dbReference>
<organism evidence="4 5">
    <name type="scientific">Melghirimyces algeriensis</name>
    <dbReference type="NCBI Taxonomy" id="910412"/>
    <lineage>
        <taxon>Bacteria</taxon>
        <taxon>Bacillati</taxon>
        <taxon>Bacillota</taxon>
        <taxon>Bacilli</taxon>
        <taxon>Bacillales</taxon>
        <taxon>Thermoactinomycetaceae</taxon>
        <taxon>Melghirimyces</taxon>
    </lineage>
</organism>
<dbReference type="PRINTS" id="PR00081">
    <property type="entry name" value="GDHRDH"/>
</dbReference>
<dbReference type="PROSITE" id="PS00061">
    <property type="entry name" value="ADH_SHORT"/>
    <property type="match status" value="1"/>
</dbReference>
<dbReference type="Pfam" id="PF00106">
    <property type="entry name" value="adh_short"/>
    <property type="match status" value="1"/>
</dbReference>
<protein>
    <recommendedName>
        <fullName evidence="6">Short-chain dehydrogenase</fullName>
    </recommendedName>
</protein>
<sequence length="250" mass="27349">MKHALITGASSGIGEAFARLLATRDYHVVLVARRKDRLQQLADEIEGNGGSATAMVADLVSQEGLEQTRTFIHENQLDLLINNAGFGVYSPAIHVDEEQEQDMIQLNVNALVSLTRTALPQMIRRNSGGIIQIASTASFLSTPYMAGYGATKAFVLHYSEALAMELRGTGVTVTTVCPGSTESEFATQAGFRQPFAKPAKKVARMGLSAWEKGRTVVITGAENKFFTTLPRFLPRSWMTRLVARAFRNRL</sequence>
<gene>
    <name evidence="4" type="ORF">SAMN06264849_107104</name>
</gene>
<name>A0A521E0V2_9BACL</name>
<dbReference type="PANTHER" id="PTHR44196">
    <property type="entry name" value="DEHYDROGENASE/REDUCTASE SDR FAMILY MEMBER 7B"/>
    <property type="match status" value="1"/>
</dbReference>
<evidence type="ECO:0000256" key="1">
    <source>
        <dbReference type="ARBA" id="ARBA00006484"/>
    </source>
</evidence>
<dbReference type="PIRSF" id="PIRSF000126">
    <property type="entry name" value="11-beta-HSD1"/>
    <property type="match status" value="1"/>
</dbReference>
<dbReference type="EMBL" id="FXTI01000007">
    <property type="protein sequence ID" value="SMO77597.1"/>
    <property type="molecule type" value="Genomic_DNA"/>
</dbReference>
<evidence type="ECO:0000313" key="4">
    <source>
        <dbReference type="EMBL" id="SMO77597.1"/>
    </source>
</evidence>
<evidence type="ECO:0000313" key="5">
    <source>
        <dbReference type="Proteomes" id="UP000315636"/>
    </source>
</evidence>
<evidence type="ECO:0000256" key="2">
    <source>
        <dbReference type="ARBA" id="ARBA00023002"/>
    </source>
</evidence>